<protein>
    <submittedName>
        <fullName evidence="4">Uncharacterized protein (DUF305 family)</fullName>
    </submittedName>
</protein>
<evidence type="ECO:0000313" key="5">
    <source>
        <dbReference type="Proteomes" id="UP000324282"/>
    </source>
</evidence>
<comment type="caution">
    <text evidence="4">The sequence shown here is derived from an EMBL/GenBank/DDBJ whole genome shotgun (WGS) entry which is preliminary data.</text>
</comment>
<feature type="domain" description="DUF305" evidence="3">
    <location>
        <begin position="90"/>
        <end position="205"/>
    </location>
</feature>
<reference evidence="4 5" key="1">
    <citation type="submission" date="2019-07" db="EMBL/GenBank/DDBJ databases">
        <title>Deep subsurface shale carbon reservoir microbial communities from Ohio and West Virginia, USA.</title>
        <authorList>
            <person name="Wrighton K."/>
        </authorList>
    </citation>
    <scope>NUCLEOTIDE SEQUENCE [LARGE SCALE GENOMIC DNA]</scope>
    <source>
        <strain evidence="4 5">NP_8Ht</strain>
    </source>
</reference>
<gene>
    <name evidence="4" type="ORF">A9A72_121295</name>
</gene>
<sequence length="225" mass="25161">MANYSLRRVGFLGATVLLTGTLISAPTQAAGPGNGRTAPFEQSYLKFIIDHHFSALRLTELAAGTDVQRDPQVNNPKEGTAPTPSTAPTPAKASAEEIKSMARMANRSQREEIARAQRFLLQWYGVAHVPQVTPAGQRAIQALMYESPGAQFDRAFLANFSNHHYLALGPSQECRVKFDLKHEELKHYCEGIVQTQTRQINDMRAQLCERFNVCDYQPYNPITRR</sequence>
<dbReference type="Proteomes" id="UP000324282">
    <property type="component" value="Unassembled WGS sequence"/>
</dbReference>
<accession>A0A5S5BGV2</accession>
<evidence type="ECO:0000313" key="4">
    <source>
        <dbReference type="EMBL" id="TYP66297.1"/>
    </source>
</evidence>
<feature type="region of interest" description="Disordered" evidence="1">
    <location>
        <begin position="66"/>
        <end position="95"/>
    </location>
</feature>
<feature type="compositionally biased region" description="Low complexity" evidence="1">
    <location>
        <begin position="80"/>
        <end position="93"/>
    </location>
</feature>
<evidence type="ECO:0000256" key="2">
    <source>
        <dbReference type="SAM" id="SignalP"/>
    </source>
</evidence>
<dbReference type="InterPro" id="IPR012347">
    <property type="entry name" value="Ferritin-like"/>
</dbReference>
<dbReference type="EMBL" id="VNHQ01000011">
    <property type="protein sequence ID" value="TYP66297.1"/>
    <property type="molecule type" value="Genomic_DNA"/>
</dbReference>
<organism evidence="4 5">
    <name type="scientific">Stutzerimonas stutzeri</name>
    <name type="common">Pseudomonas stutzeri</name>
    <dbReference type="NCBI Taxonomy" id="316"/>
    <lineage>
        <taxon>Bacteria</taxon>
        <taxon>Pseudomonadati</taxon>
        <taxon>Pseudomonadota</taxon>
        <taxon>Gammaproteobacteria</taxon>
        <taxon>Pseudomonadales</taxon>
        <taxon>Pseudomonadaceae</taxon>
        <taxon>Stutzerimonas</taxon>
    </lineage>
</organism>
<evidence type="ECO:0000259" key="3">
    <source>
        <dbReference type="Pfam" id="PF03713"/>
    </source>
</evidence>
<feature type="signal peptide" evidence="2">
    <location>
        <begin position="1"/>
        <end position="29"/>
    </location>
</feature>
<name>A0A5S5BGV2_STUST</name>
<feature type="chain" id="PRO_5024272245" evidence="2">
    <location>
        <begin position="30"/>
        <end position="225"/>
    </location>
</feature>
<proteinExistence type="predicted"/>
<dbReference type="AlphaFoldDB" id="A0A5S5BGV2"/>
<evidence type="ECO:0000256" key="1">
    <source>
        <dbReference type="SAM" id="MobiDB-lite"/>
    </source>
</evidence>
<dbReference type="Gene3D" id="1.20.1260.10">
    <property type="match status" value="1"/>
</dbReference>
<keyword evidence="2" id="KW-0732">Signal</keyword>
<dbReference type="InterPro" id="IPR005183">
    <property type="entry name" value="DUF305_CopM-like"/>
</dbReference>
<dbReference type="Pfam" id="PF03713">
    <property type="entry name" value="DUF305"/>
    <property type="match status" value="1"/>
</dbReference>